<evidence type="ECO:0000256" key="1">
    <source>
        <dbReference type="SAM" id="MobiDB-lite"/>
    </source>
</evidence>
<keyword evidence="4" id="KW-1185">Reference proteome</keyword>
<comment type="caution">
    <text evidence="3">The sequence shown here is derived from an EMBL/GenBank/DDBJ whole genome shotgun (WGS) entry which is preliminary data.</text>
</comment>
<organism evidence="3 4">
    <name type="scientific">Larinioides sclopetarius</name>
    <dbReference type="NCBI Taxonomy" id="280406"/>
    <lineage>
        <taxon>Eukaryota</taxon>
        <taxon>Metazoa</taxon>
        <taxon>Ecdysozoa</taxon>
        <taxon>Arthropoda</taxon>
        <taxon>Chelicerata</taxon>
        <taxon>Arachnida</taxon>
        <taxon>Araneae</taxon>
        <taxon>Araneomorphae</taxon>
        <taxon>Entelegynae</taxon>
        <taxon>Araneoidea</taxon>
        <taxon>Araneidae</taxon>
        <taxon>Larinioides</taxon>
    </lineage>
</organism>
<sequence length="294" mass="33741">MLPVLLLNLQLVLGGGKEFPDPQKEWRMCGMPRPAFVCDPHFILPRGDVRLQPGSGRRQDFPGVYGLPDRVRVPRPLRVRLVLPGPRVHRQLLQRRPGAAAAQRQARLQEPGAGHRPWVRGPLRPGSDRAPHRPPTEQEAKEELLLGHLRRHVAREQSQEAVLQPSRAPGEAEETERERRRRRGGRPVRVQASQLVGAVRPHEPTAERRAGGDAGGLQLIFAQRERSCHRTVKNTGRNSFKNYRCFRLKQWTIDHFKLSTKIIDSFHDYRLKLLMVSNPFVAIVDNFQDYRQNY</sequence>
<evidence type="ECO:0000313" key="4">
    <source>
        <dbReference type="Proteomes" id="UP001497382"/>
    </source>
</evidence>
<reference evidence="3 4" key="1">
    <citation type="submission" date="2024-04" db="EMBL/GenBank/DDBJ databases">
        <authorList>
            <person name="Rising A."/>
            <person name="Reimegard J."/>
            <person name="Sonavane S."/>
            <person name="Akerstrom W."/>
            <person name="Nylinder S."/>
            <person name="Hedman E."/>
            <person name="Kallberg Y."/>
        </authorList>
    </citation>
    <scope>NUCLEOTIDE SEQUENCE [LARGE SCALE GENOMIC DNA]</scope>
</reference>
<accession>A0AAV2BG24</accession>
<keyword evidence="2" id="KW-0732">Signal</keyword>
<dbReference type="EMBL" id="CAXIEN010000355">
    <property type="protein sequence ID" value="CAL1294849.1"/>
    <property type="molecule type" value="Genomic_DNA"/>
</dbReference>
<feature type="region of interest" description="Disordered" evidence="1">
    <location>
        <begin position="92"/>
        <end position="139"/>
    </location>
</feature>
<proteinExistence type="predicted"/>
<gene>
    <name evidence="3" type="ORF">LARSCL_LOCUS18951</name>
</gene>
<evidence type="ECO:0000313" key="3">
    <source>
        <dbReference type="EMBL" id="CAL1294849.1"/>
    </source>
</evidence>
<dbReference type="Proteomes" id="UP001497382">
    <property type="component" value="Unassembled WGS sequence"/>
</dbReference>
<feature type="signal peptide" evidence="2">
    <location>
        <begin position="1"/>
        <end position="16"/>
    </location>
</feature>
<feature type="chain" id="PRO_5043673866" evidence="2">
    <location>
        <begin position="17"/>
        <end position="294"/>
    </location>
</feature>
<name>A0AAV2BG24_9ARAC</name>
<dbReference type="AlphaFoldDB" id="A0AAV2BG24"/>
<evidence type="ECO:0000256" key="2">
    <source>
        <dbReference type="SAM" id="SignalP"/>
    </source>
</evidence>
<protein>
    <submittedName>
        <fullName evidence="3">Uncharacterized protein</fullName>
    </submittedName>
</protein>
<feature type="region of interest" description="Disordered" evidence="1">
    <location>
        <begin position="154"/>
        <end position="191"/>
    </location>
</feature>
<feature type="compositionally biased region" description="Basic and acidic residues" evidence="1">
    <location>
        <begin position="126"/>
        <end position="139"/>
    </location>
</feature>
<feature type="compositionally biased region" description="Low complexity" evidence="1">
    <location>
        <begin position="94"/>
        <end position="109"/>
    </location>
</feature>